<keyword evidence="2" id="KW-0479">Metal-binding</keyword>
<keyword evidence="3" id="KW-0460">Magnesium</keyword>
<dbReference type="PANTHER" id="PTHR42916:SF1">
    <property type="entry name" value="PROTEIN PHYLLO, CHLOROPLASTIC"/>
    <property type="match status" value="1"/>
</dbReference>
<gene>
    <name evidence="6" type="ORF">GKD17_12595</name>
</gene>
<dbReference type="EMBL" id="CP046176">
    <property type="protein sequence ID" value="QJR77170.1"/>
    <property type="molecule type" value="Genomic_DNA"/>
</dbReference>
<dbReference type="AlphaFoldDB" id="A0A858XNU8"/>
<evidence type="ECO:0000313" key="6">
    <source>
        <dbReference type="EMBL" id="QJR77170.1"/>
    </source>
</evidence>
<name>A0A858XNU8_9BACT</name>
<accession>A0A858XNU8</accession>
<dbReference type="PIRSF" id="PIRSF004983">
    <property type="entry name" value="MenD"/>
    <property type="match status" value="1"/>
</dbReference>
<dbReference type="CDD" id="cd07037">
    <property type="entry name" value="TPP_PYR_MenD"/>
    <property type="match status" value="1"/>
</dbReference>
<protein>
    <submittedName>
        <fullName evidence="6">2-succinyl-5-enolpyruvyl-6-hydroxy-3-cyclohexene-1-carboxylate synthase</fullName>
    </submittedName>
</protein>
<dbReference type="GeneID" id="93447516"/>
<dbReference type="InterPro" id="IPR012001">
    <property type="entry name" value="Thiamin_PyroP_enz_TPP-bd_dom"/>
</dbReference>
<evidence type="ECO:0000256" key="4">
    <source>
        <dbReference type="ARBA" id="ARBA00023052"/>
    </source>
</evidence>
<dbReference type="GO" id="GO:0009234">
    <property type="term" value="P:menaquinone biosynthetic process"/>
    <property type="evidence" value="ECO:0007669"/>
    <property type="project" value="InterPro"/>
</dbReference>
<dbReference type="InterPro" id="IPR029061">
    <property type="entry name" value="THDP-binding"/>
</dbReference>
<dbReference type="PANTHER" id="PTHR42916">
    <property type="entry name" value="2-SUCCINYL-5-ENOLPYRUVYL-6-HYDROXY-3-CYCLOHEXENE-1-CARBOXYLATE SYNTHASE"/>
    <property type="match status" value="1"/>
</dbReference>
<keyword evidence="5" id="KW-0464">Manganese</keyword>
<dbReference type="RefSeq" id="WP_007835078.1">
    <property type="nucleotide sequence ID" value="NZ_CP046176.1"/>
</dbReference>
<evidence type="ECO:0000256" key="1">
    <source>
        <dbReference type="ARBA" id="ARBA00022679"/>
    </source>
</evidence>
<dbReference type="GO" id="GO:0070204">
    <property type="term" value="F:2-succinyl-5-enolpyruvyl-6-hydroxy-3-cyclohexene-1-carboxylic-acid synthase activity"/>
    <property type="evidence" value="ECO:0007669"/>
    <property type="project" value="InterPro"/>
</dbReference>
<evidence type="ECO:0000256" key="5">
    <source>
        <dbReference type="ARBA" id="ARBA00023211"/>
    </source>
</evidence>
<keyword evidence="1" id="KW-0808">Transferase</keyword>
<dbReference type="GO" id="GO:0030976">
    <property type="term" value="F:thiamine pyrophosphate binding"/>
    <property type="evidence" value="ECO:0007669"/>
    <property type="project" value="InterPro"/>
</dbReference>
<dbReference type="InterPro" id="IPR004433">
    <property type="entry name" value="MenaQ_synth_MenD"/>
</dbReference>
<evidence type="ECO:0000256" key="2">
    <source>
        <dbReference type="ARBA" id="ARBA00022723"/>
    </source>
</evidence>
<organism evidence="6 7">
    <name type="scientific">Phocaeicola dorei</name>
    <dbReference type="NCBI Taxonomy" id="357276"/>
    <lineage>
        <taxon>Bacteria</taxon>
        <taxon>Pseudomonadati</taxon>
        <taxon>Bacteroidota</taxon>
        <taxon>Bacteroidia</taxon>
        <taxon>Bacteroidales</taxon>
        <taxon>Bacteroidaceae</taxon>
        <taxon>Phocaeicola</taxon>
    </lineage>
</organism>
<dbReference type="Gene3D" id="3.40.50.970">
    <property type="match status" value="2"/>
</dbReference>
<proteinExistence type="predicted"/>
<dbReference type="Gene3D" id="3.40.50.1220">
    <property type="entry name" value="TPP-binding domain"/>
    <property type="match status" value="1"/>
</dbReference>
<evidence type="ECO:0000256" key="3">
    <source>
        <dbReference type="ARBA" id="ARBA00022842"/>
    </source>
</evidence>
<keyword evidence="4" id="KW-0786">Thiamine pyrophosphate</keyword>
<reference evidence="6 7" key="1">
    <citation type="submission" date="2019-11" db="EMBL/GenBank/DDBJ databases">
        <title>Complete genome sequence of Bacteroides dorei DSM 17855.</title>
        <authorList>
            <person name="Russell J.T."/>
        </authorList>
    </citation>
    <scope>NUCLEOTIDE SEQUENCE [LARGE SCALE GENOMIC DNA]</scope>
    <source>
        <strain evidence="6 7">DSM 17855</strain>
    </source>
</reference>
<dbReference type="Proteomes" id="UP000500949">
    <property type="component" value="Chromosome"/>
</dbReference>
<dbReference type="SUPFAM" id="SSF52518">
    <property type="entry name" value="Thiamin diphosphate-binding fold (THDP-binding)"/>
    <property type="match status" value="2"/>
</dbReference>
<evidence type="ECO:0000313" key="7">
    <source>
        <dbReference type="Proteomes" id="UP000500949"/>
    </source>
</evidence>
<dbReference type="GO" id="GO:0046872">
    <property type="term" value="F:metal ion binding"/>
    <property type="evidence" value="ECO:0007669"/>
    <property type="project" value="UniProtKB-KW"/>
</dbReference>
<sequence>MEQYYTDERNVQILIALLKAHGIKQVIASPGSANVTFVGSLQQDPWFEMYSCVDERSAAYMACGMAAESGEPVVLSCTGATASRNYFPALTEAFYRKLPILAVTSTQEESKIGHLIPQVIDRHQQPSDIVKCSEHLQTVKDEDDEWNVTLKANRAILELDHHGRGPVHINLTTRYSHNFSIRELPSVKVIHRYLPHGKLPPIHKRKTAVYIGSHSKWKPEDAALLEAFCHAYNAVAFCDATANYHGKYCVNYNLPACQSIADTNKNPDLLIHIGDMSDEAGMVGTPKEVWRVCQDGKLSDRYGKLSAVFEMSEGDFWSHYVAMAKEENGDDSYLMSCLNMEKRILGKLPELPFSHIYVASRLHDKIPENSVMHLGILSPLRSWSYFRFHPTVDIYCNQGGFGIDGNLSSLIGASLIHPEKLYFGVVGDLSFFYDINSLGNRHIGNNLRVLLINNSLGAEFLLFKQTNIITCVNDIESYISAENHFGNQSSVLVRHYAEDLGFEYLSASSKEEFDKVYPRFVTPELAEKSMIFEVFTHVKDENDALKRMWNIEIDKSLKGTAKKVVKFLFGHEGMNNTIKFILKK</sequence>
<dbReference type="Pfam" id="PF02776">
    <property type="entry name" value="TPP_enzyme_N"/>
    <property type="match status" value="1"/>
</dbReference>